<feature type="compositionally biased region" description="Polar residues" evidence="1">
    <location>
        <begin position="80"/>
        <end position="91"/>
    </location>
</feature>
<dbReference type="OrthoDB" id="10492258at2759"/>
<gene>
    <name evidence="2" type="ORF">IE81DRAFT_257477</name>
</gene>
<feature type="compositionally biased region" description="Basic and acidic residues" evidence="1">
    <location>
        <begin position="136"/>
        <end position="157"/>
    </location>
</feature>
<dbReference type="Proteomes" id="UP000245783">
    <property type="component" value="Unassembled WGS sequence"/>
</dbReference>
<dbReference type="AlphaFoldDB" id="A0A316VQ83"/>
<dbReference type="EMBL" id="KZ819444">
    <property type="protein sequence ID" value="PWN39799.1"/>
    <property type="molecule type" value="Genomic_DNA"/>
</dbReference>
<accession>A0A316VQ83</accession>
<protein>
    <submittedName>
        <fullName evidence="2">Uncharacterized protein</fullName>
    </submittedName>
</protein>
<organism evidence="2 3">
    <name type="scientific">Ceraceosorus guamensis</name>
    <dbReference type="NCBI Taxonomy" id="1522189"/>
    <lineage>
        <taxon>Eukaryota</taxon>
        <taxon>Fungi</taxon>
        <taxon>Dikarya</taxon>
        <taxon>Basidiomycota</taxon>
        <taxon>Ustilaginomycotina</taxon>
        <taxon>Exobasidiomycetes</taxon>
        <taxon>Ceraceosorales</taxon>
        <taxon>Ceraceosoraceae</taxon>
        <taxon>Ceraceosorus</taxon>
    </lineage>
</organism>
<proteinExistence type="predicted"/>
<name>A0A316VQ83_9BASI</name>
<evidence type="ECO:0000313" key="3">
    <source>
        <dbReference type="Proteomes" id="UP000245783"/>
    </source>
</evidence>
<dbReference type="InParanoid" id="A0A316VQ83"/>
<dbReference type="GeneID" id="37033237"/>
<evidence type="ECO:0000313" key="2">
    <source>
        <dbReference type="EMBL" id="PWN39799.1"/>
    </source>
</evidence>
<feature type="compositionally biased region" description="Low complexity" evidence="1">
    <location>
        <begin position="108"/>
        <end position="135"/>
    </location>
</feature>
<sequence>MGCNEITGKYRTQNNYKELDSKTNKKAAVLCIARTGPTKGEEEIFLDYTKVLVQKMNLSNGTDTTAALDTGAAIDKGTKSGATDPSINYGSKDSKDGPTDQPIDPLASTPDSTTDAGTPDDTTTPTTDDLPTSKSSDTKDDTKDDTKSSSSKSDGKKKEKKEKKKSDKSAQGSLTSTDVKPTDTETVAGTAGSETTTSPQKRSGFVRRSLAKKLRH</sequence>
<evidence type="ECO:0000256" key="1">
    <source>
        <dbReference type="SAM" id="MobiDB-lite"/>
    </source>
</evidence>
<keyword evidence="3" id="KW-1185">Reference proteome</keyword>
<dbReference type="RefSeq" id="XP_025366959.1">
    <property type="nucleotide sequence ID" value="XM_025511367.1"/>
</dbReference>
<reference evidence="2 3" key="1">
    <citation type="journal article" date="2018" name="Mol. Biol. Evol.">
        <title>Broad Genomic Sampling Reveals a Smut Pathogenic Ancestry of the Fungal Clade Ustilaginomycotina.</title>
        <authorList>
            <person name="Kijpornyongpan T."/>
            <person name="Mondo S.J."/>
            <person name="Barry K."/>
            <person name="Sandor L."/>
            <person name="Lee J."/>
            <person name="Lipzen A."/>
            <person name="Pangilinan J."/>
            <person name="LaButti K."/>
            <person name="Hainaut M."/>
            <person name="Henrissat B."/>
            <person name="Grigoriev I.V."/>
            <person name="Spatafora J.W."/>
            <person name="Aime M.C."/>
        </authorList>
    </citation>
    <scope>NUCLEOTIDE SEQUENCE [LARGE SCALE GENOMIC DNA]</scope>
    <source>
        <strain evidence="2 3">MCA 4658</strain>
    </source>
</reference>
<feature type="region of interest" description="Disordered" evidence="1">
    <location>
        <begin position="75"/>
        <end position="216"/>
    </location>
</feature>
<feature type="compositionally biased region" description="Polar residues" evidence="1">
    <location>
        <begin position="170"/>
        <end position="201"/>
    </location>
</feature>